<feature type="region of interest" description="Disordered" evidence="1">
    <location>
        <begin position="68"/>
        <end position="88"/>
    </location>
</feature>
<dbReference type="EMBL" id="LJGW01000396">
    <property type="protein sequence ID" value="OEV08853.1"/>
    <property type="molecule type" value="Genomic_DNA"/>
</dbReference>
<gene>
    <name evidence="2" type="ORF">AN218_24675</name>
</gene>
<evidence type="ECO:0000256" key="1">
    <source>
        <dbReference type="SAM" id="MobiDB-lite"/>
    </source>
</evidence>
<evidence type="ECO:0000313" key="3">
    <source>
        <dbReference type="Proteomes" id="UP000176005"/>
    </source>
</evidence>
<dbReference type="Proteomes" id="UP000176005">
    <property type="component" value="Unassembled WGS sequence"/>
</dbReference>
<proteinExistence type="predicted"/>
<accession>A0A1E7KYF8</accession>
<dbReference type="AlphaFoldDB" id="A0A1E7KYF8"/>
<name>A0A1E7KYF8_9ACTN</name>
<feature type="compositionally biased region" description="Acidic residues" evidence="1">
    <location>
        <begin position="73"/>
        <end position="88"/>
    </location>
</feature>
<reference evidence="2 3" key="1">
    <citation type="journal article" date="2016" name="Front. Microbiol.">
        <title>Comparative Genomics Analysis of Streptomyces Species Reveals Their Adaptation to the Marine Environment and Their Diversity at the Genomic Level.</title>
        <authorList>
            <person name="Tian X."/>
            <person name="Zhang Z."/>
            <person name="Yang T."/>
            <person name="Chen M."/>
            <person name="Li J."/>
            <person name="Chen F."/>
            <person name="Yang J."/>
            <person name="Li W."/>
            <person name="Zhang B."/>
            <person name="Zhang Z."/>
            <person name="Wu J."/>
            <person name="Zhang C."/>
            <person name="Long L."/>
            <person name="Xiao J."/>
        </authorList>
    </citation>
    <scope>NUCLEOTIDE SEQUENCE [LARGE SCALE GENOMIC DNA]</scope>
    <source>
        <strain evidence="2 3">SCSIO 10429</strain>
    </source>
</reference>
<sequence>MSTPKVLTVTLEFDMSDRRNGSARIKSAYEAATASAVEAAKGKLLPDSVLMVRSRMTWDYRWAEATAQYSDPVQDEAEPGDDEPQVAA</sequence>
<keyword evidence="3" id="KW-1185">Reference proteome</keyword>
<organism evidence="2 3">
    <name type="scientific">Streptomyces nanshensis</name>
    <dbReference type="NCBI Taxonomy" id="518642"/>
    <lineage>
        <taxon>Bacteria</taxon>
        <taxon>Bacillati</taxon>
        <taxon>Actinomycetota</taxon>
        <taxon>Actinomycetes</taxon>
        <taxon>Kitasatosporales</taxon>
        <taxon>Streptomycetaceae</taxon>
        <taxon>Streptomyces</taxon>
    </lineage>
</organism>
<comment type="caution">
    <text evidence="2">The sequence shown here is derived from an EMBL/GenBank/DDBJ whole genome shotgun (WGS) entry which is preliminary data.</text>
</comment>
<protein>
    <submittedName>
        <fullName evidence="2">Uncharacterized protein</fullName>
    </submittedName>
</protein>
<dbReference type="RefSeq" id="WP_070019144.1">
    <property type="nucleotide sequence ID" value="NZ_LJGW01000396.1"/>
</dbReference>
<evidence type="ECO:0000313" key="2">
    <source>
        <dbReference type="EMBL" id="OEV08853.1"/>
    </source>
</evidence>